<dbReference type="SUPFAM" id="SSF51905">
    <property type="entry name" value="FAD/NAD(P)-binding domain"/>
    <property type="match status" value="1"/>
</dbReference>
<name>A0A212J6X0_9DELT</name>
<dbReference type="PIRSF" id="PIRSF000141">
    <property type="entry name" value="Anaerobic_G3P_dh"/>
    <property type="match status" value="1"/>
</dbReference>
<dbReference type="AlphaFoldDB" id="A0A212J6X0"/>
<feature type="domain" description="FAD-dependent oxidoreductase 2 FAD-binding" evidence="4">
    <location>
        <begin position="26"/>
        <end position="424"/>
    </location>
</feature>
<evidence type="ECO:0000256" key="3">
    <source>
        <dbReference type="ARBA" id="ARBA00023002"/>
    </source>
</evidence>
<proteinExistence type="predicted"/>
<reference evidence="5" key="1">
    <citation type="submission" date="2016-04" db="EMBL/GenBank/DDBJ databases">
        <authorList>
            <person name="Evans L.H."/>
            <person name="Alamgir A."/>
            <person name="Owens N."/>
            <person name="Weber N.D."/>
            <person name="Virtaneva K."/>
            <person name="Barbian K."/>
            <person name="Babar A."/>
            <person name="Rosenke K."/>
        </authorList>
    </citation>
    <scope>NUCLEOTIDE SEQUENCE</scope>
    <source>
        <strain evidence="5">86</strain>
    </source>
</reference>
<dbReference type="InterPro" id="IPR003953">
    <property type="entry name" value="FAD-dep_OxRdtase_2_FAD-bd"/>
</dbReference>
<dbReference type="NCBIfam" id="TIGR03378">
    <property type="entry name" value="glycerol3P_GlpB"/>
    <property type="match status" value="1"/>
</dbReference>
<sequence length="444" mass="46432">MAGKKERAMPDATFPVPPALLEKDMDVAVIGSGMAGLAASVFAVNRGLAAARLGSTGDIAYTTGYLDLLGIPVGGCDPAADPRDGLAALLAGNPDHPYGKVAWESVEAAMAEFTAFLGEAGLPYVSRGRNMTAFSPMGTAKTTYAVPATMLAGVDALAKRSSCLLVDFTGLKAFSAKGIAAALREVWPAITPVTLPFPDQWFGELYPEAMARALEVPSIRVALADLIRPHLGAASCVGLPAILGITGSALVQEHLASLLGVPVFEIPTLPPGVPGIRLRENLDDVLRAKGVNLFSQRYAYRVYTEDGLFCIEAGESAPEFTVRAKALILATGRFLSGGLVADRVEGIREPLLHLPVEAPANRDDWHREDFFDPAGHPVNRAGVQVNTDFRPLGPGGAIVDPNLYAIGSVLAGQDWVREKSGAGIALASAYTAVAAIARAAKEAV</sequence>
<organism evidence="5">
    <name type="scientific">uncultured delta proteobacterium</name>
    <dbReference type="NCBI Taxonomy" id="34034"/>
    <lineage>
        <taxon>Bacteria</taxon>
        <taxon>Deltaproteobacteria</taxon>
        <taxon>environmental samples</taxon>
    </lineage>
</organism>
<dbReference type="GO" id="GO:0004368">
    <property type="term" value="F:glycerol-3-phosphate dehydrogenase (quinone) activity"/>
    <property type="evidence" value="ECO:0007669"/>
    <property type="project" value="InterPro"/>
</dbReference>
<dbReference type="GO" id="GO:0009331">
    <property type="term" value="C:glycerol-3-phosphate dehydrogenase (FAD) complex"/>
    <property type="evidence" value="ECO:0007669"/>
    <property type="project" value="InterPro"/>
</dbReference>
<dbReference type="InterPro" id="IPR009158">
    <property type="entry name" value="G3P_DH_GlpB_su"/>
</dbReference>
<evidence type="ECO:0000256" key="2">
    <source>
        <dbReference type="ARBA" id="ARBA00022643"/>
    </source>
</evidence>
<evidence type="ECO:0000256" key="1">
    <source>
        <dbReference type="ARBA" id="ARBA00022630"/>
    </source>
</evidence>
<evidence type="ECO:0000313" key="5">
    <source>
        <dbReference type="EMBL" id="SBV95166.1"/>
    </source>
</evidence>
<gene>
    <name evidence="5" type="ORF">KL86DPRO_10823</name>
</gene>
<protein>
    <submittedName>
        <fullName evidence="5">Glycerol-3-phosphate dehydrogenase, anaerobic, B subunit</fullName>
    </submittedName>
</protein>
<dbReference type="Pfam" id="PF00890">
    <property type="entry name" value="FAD_binding_2"/>
    <property type="match status" value="1"/>
</dbReference>
<accession>A0A212J6X0</accession>
<evidence type="ECO:0000259" key="4">
    <source>
        <dbReference type="Pfam" id="PF00890"/>
    </source>
</evidence>
<keyword evidence="1" id="KW-0285">Flavoprotein</keyword>
<keyword evidence="3" id="KW-0560">Oxidoreductase</keyword>
<dbReference type="NCBIfam" id="NF003725">
    <property type="entry name" value="PRK05329.2-4"/>
    <property type="match status" value="1"/>
</dbReference>
<dbReference type="EMBL" id="FLUQ01000001">
    <property type="protein sequence ID" value="SBV95166.1"/>
    <property type="molecule type" value="Genomic_DNA"/>
</dbReference>
<keyword evidence="2" id="KW-0288">FMN</keyword>
<dbReference type="InterPro" id="IPR036188">
    <property type="entry name" value="FAD/NAD-bd_sf"/>
</dbReference>